<dbReference type="VEuPathDB" id="PlasmoDB:Py17XNL_001303026"/>
<dbReference type="GO" id="GO:0036503">
    <property type="term" value="P:ERAD pathway"/>
    <property type="evidence" value="ECO:0007669"/>
    <property type="project" value="TreeGrafter"/>
</dbReference>
<dbReference type="InterPro" id="IPR011990">
    <property type="entry name" value="TPR-like_helical_dom_sf"/>
</dbReference>
<dbReference type="EMBL" id="LM993667">
    <property type="protein sequence ID" value="VTZ80537.1"/>
    <property type="molecule type" value="Genomic_DNA"/>
</dbReference>
<dbReference type="KEGG" id="pyo:PY17X_1316000"/>
<gene>
    <name evidence="4" type="ORF">PY17X_1316000</name>
    <name evidence="3" type="ORF">PYYM_1313000</name>
</gene>
<feature type="transmembrane region" description="Helical" evidence="2">
    <location>
        <begin position="21"/>
        <end position="41"/>
    </location>
</feature>
<organism evidence="4 5">
    <name type="scientific">Plasmodium yoelii</name>
    <dbReference type="NCBI Taxonomy" id="5861"/>
    <lineage>
        <taxon>Eukaryota</taxon>
        <taxon>Sar</taxon>
        <taxon>Alveolata</taxon>
        <taxon>Apicomplexa</taxon>
        <taxon>Aconoidasida</taxon>
        <taxon>Haemosporida</taxon>
        <taxon>Plasmodiidae</taxon>
        <taxon>Plasmodium</taxon>
        <taxon>Plasmodium (Vinckeia)</taxon>
    </lineage>
</organism>
<name>A0A078KGA5_PLAYE</name>
<dbReference type="GO" id="GO:0016874">
    <property type="term" value="F:ligase activity"/>
    <property type="evidence" value="ECO:0007669"/>
    <property type="project" value="UniProtKB-KW"/>
</dbReference>
<evidence type="ECO:0000256" key="2">
    <source>
        <dbReference type="SAM" id="Phobius"/>
    </source>
</evidence>
<dbReference type="SMART" id="SM00671">
    <property type="entry name" value="SEL1"/>
    <property type="match status" value="8"/>
</dbReference>
<sequence>MLMQNALGTSMYRLKRFFNQLFVVIYITLFILFFQKCIYTHKYSENPNKGNDIFIEAYEALDRAEYIKSFVLLKHCVNYDIRCLTLIGVFYYLGLKPVERDPVNALYAWKVSSDYGSADAQFYLAIMYSNYFSLPNLYSYFVNENEEIDKTEKNKIKKIKKNIILFRSYIFLTSKYLKSILANNLNKKKKEKEEIKDARNNFVNVPKIYFTTDNKIIIRIKNIRYNINELETYFNNLENFPYVDFYKTIKNKKIYYGSNHGLSLLYYYSSSLANHTGSILALGIRYMHGIGVEECCETASKLFIKLTNNILNSNNDGKMKFESIDLIKLNIPHYDKYNINNKKIKNIEMFLESSLHNNHAILTMIARRYLTGSDGIDQNYTKARMYLLKAEKFNNPEAISLLGYIYILGLGVKKDYNKAFNYFIKGKKLNDPLSYNGLGYMHFFGLGPMKKYMENGKKKKNQELAFYYFDIAAKNNLSIAQFNLGCLYLSGVGTSQSFQNAFYWFYKASNNGNILAAYMIGFMNYNGIIVSHNCNIALSLLAKVAEKNDFILNTTNKIIKYNESGRIRESMFLMAQLAETGNVQAQINLAHSLTTSNFALFLPSNNKSKYIYSSRYLSMAADNHHLKSVFTLGDYAYGGNGVYINVIQKNNLQHNKFYDLGNVECVYNSVGDITNECFRNKNVDKISKESKISQELNIYDNKIISKDFIDEQGIIFNDKWRFSYGYNFIFNQINYELAYKHYRAIISYYPNTTYAIKTISKACYNLGYMHYYGIGVEQNIDKSLIYFNSSIKIYSSHKIPSTILIFYIKMNIYFYKLKKKFNIFNKILSL</sequence>
<reference evidence="4" key="2">
    <citation type="submission" date="2014-05" db="EMBL/GenBank/DDBJ databases">
        <authorList>
            <person name="Aslett M.A."/>
            <person name="De Silva N."/>
        </authorList>
    </citation>
    <scope>NUCLEOTIDE SEQUENCE</scope>
    <source>
        <strain evidence="4">17X</strain>
    </source>
</reference>
<dbReference type="SUPFAM" id="SSF81901">
    <property type="entry name" value="HCP-like"/>
    <property type="match status" value="4"/>
</dbReference>
<accession>A0A078KGA5</accession>
<dbReference type="RefSeq" id="XP_022813535.1">
    <property type="nucleotide sequence ID" value="XM_022957052.1"/>
</dbReference>
<evidence type="ECO:0000313" key="4">
    <source>
        <dbReference type="EMBL" id="VTZ80537.1"/>
    </source>
</evidence>
<dbReference type="Pfam" id="PF08238">
    <property type="entry name" value="Sel1"/>
    <property type="match status" value="7"/>
</dbReference>
<dbReference type="VEuPathDB" id="PlasmoDB:PYYM_1313000"/>
<reference evidence="5 6" key="1">
    <citation type="journal article" date="2014" name="BMC Biol.">
        <title>A comprehensive evaluation of rodent malaria parasite genomes and gene expression.</title>
        <authorList>
            <person name="Otto T.D."/>
            <person name="Bohme U."/>
            <person name="Jackson A.P."/>
            <person name="Hunt M."/>
            <person name="Franke-Fayard B."/>
            <person name="Hoeijmakers W.A."/>
            <person name="Religa A.A."/>
            <person name="Robertson L."/>
            <person name="Sanders M."/>
            <person name="Ogun S.A."/>
            <person name="Cunningham D."/>
            <person name="Erhart A."/>
            <person name="Billker O."/>
            <person name="Khan S.M."/>
            <person name="Stunnenberg H.G."/>
            <person name="Langhorne J."/>
            <person name="Holder A.A."/>
            <person name="Waters A.P."/>
            <person name="Newbold C.I."/>
            <person name="Pain A."/>
            <person name="Berriman M."/>
            <person name="Janse C.J."/>
        </authorList>
    </citation>
    <scope>NUCLEOTIDE SEQUENCE [LARGE SCALE GENOMIC DNA]</scope>
    <source>
        <strain evidence="4 5">17X</strain>
        <strain evidence="3 6">YM</strain>
    </source>
</reference>
<evidence type="ECO:0000313" key="6">
    <source>
        <dbReference type="Proteomes" id="UP000072904"/>
    </source>
</evidence>
<dbReference type="AlphaFoldDB" id="A0A078KGA5"/>
<keyword evidence="2" id="KW-0472">Membrane</keyword>
<dbReference type="VEuPathDB" id="PlasmoDB:PY05112"/>
<proteinExistence type="inferred from homology"/>
<dbReference type="OMA" id="GFMHYYG"/>
<dbReference type="InterPro" id="IPR050767">
    <property type="entry name" value="Sel1_AlgK"/>
</dbReference>
<keyword evidence="2" id="KW-1133">Transmembrane helix</keyword>
<evidence type="ECO:0000313" key="5">
    <source>
        <dbReference type="Proteomes" id="UP000072874"/>
    </source>
</evidence>
<keyword evidence="2" id="KW-0812">Transmembrane</keyword>
<dbReference type="GeneID" id="3790866"/>
<keyword evidence="4" id="KW-0436">Ligase</keyword>
<dbReference type="Proteomes" id="UP000072874">
    <property type="component" value="Chromosome 13"/>
</dbReference>
<dbReference type="InterPro" id="IPR006597">
    <property type="entry name" value="Sel1-like"/>
</dbReference>
<evidence type="ECO:0000313" key="3">
    <source>
        <dbReference type="EMBL" id="CDU19780.1"/>
    </source>
</evidence>
<protein>
    <submittedName>
        <fullName evidence="4">Ubiquitin-protein ligase, putative</fullName>
    </submittedName>
</protein>
<dbReference type="Gene3D" id="1.25.40.10">
    <property type="entry name" value="Tetratricopeptide repeat domain"/>
    <property type="match status" value="4"/>
</dbReference>
<comment type="similarity">
    <text evidence="1">Belongs to the sel-1 family.</text>
</comment>
<evidence type="ECO:0000256" key="1">
    <source>
        <dbReference type="ARBA" id="ARBA00038101"/>
    </source>
</evidence>
<reference evidence="3" key="3">
    <citation type="submission" date="2014-05" db="EMBL/GenBank/DDBJ databases">
        <authorList>
            <person name="Aslett A.Martin."/>
            <person name="De Silva Nishadi"/>
        </authorList>
    </citation>
    <scope>NUCLEOTIDE SEQUENCE</scope>
    <source>
        <strain evidence="3">YM</strain>
    </source>
</reference>
<dbReference type="PANTHER" id="PTHR11102">
    <property type="entry name" value="SEL-1-LIKE PROTEIN"/>
    <property type="match status" value="1"/>
</dbReference>
<dbReference type="VEuPathDB" id="PlasmoDB:PY17X_1316000"/>
<dbReference type="PANTHER" id="PTHR11102:SF147">
    <property type="entry name" value="SEL1L ADAPTOR SUBUNIT OF ERAD E3 UBIQUITIN LIGASE"/>
    <property type="match status" value="1"/>
</dbReference>
<reference evidence="4" key="4">
    <citation type="submission" date="2019-05" db="EMBL/GenBank/DDBJ databases">
        <authorList>
            <consortium name="Pathogen Informatics"/>
        </authorList>
    </citation>
    <scope>NUCLEOTIDE SEQUENCE</scope>
    <source>
        <strain evidence="4">17X</strain>
    </source>
</reference>
<dbReference type="OrthoDB" id="27934at2759"/>
<dbReference type="EMBL" id="LK934641">
    <property type="protein sequence ID" value="CDU19780.1"/>
    <property type="molecule type" value="Genomic_DNA"/>
</dbReference>
<dbReference type="Proteomes" id="UP000072904">
    <property type="component" value="Chromosome 13"/>
</dbReference>
<dbReference type="GO" id="GO:0005789">
    <property type="term" value="C:endoplasmic reticulum membrane"/>
    <property type="evidence" value="ECO:0007669"/>
    <property type="project" value="TreeGrafter"/>
</dbReference>